<feature type="domain" description="HTH tetR-type" evidence="5">
    <location>
        <begin position="10"/>
        <end position="70"/>
    </location>
</feature>
<dbReference type="PROSITE" id="PS50977">
    <property type="entry name" value="HTH_TETR_2"/>
    <property type="match status" value="1"/>
</dbReference>
<evidence type="ECO:0000259" key="5">
    <source>
        <dbReference type="PROSITE" id="PS50977"/>
    </source>
</evidence>
<dbReference type="SUPFAM" id="SSF46689">
    <property type="entry name" value="Homeodomain-like"/>
    <property type="match status" value="1"/>
</dbReference>
<dbReference type="InterPro" id="IPR036271">
    <property type="entry name" value="Tet_transcr_reg_TetR-rel_C_sf"/>
</dbReference>
<keyword evidence="1" id="KW-0805">Transcription regulation</keyword>
<dbReference type="PRINTS" id="PR00455">
    <property type="entry name" value="HTHTETR"/>
</dbReference>
<dbReference type="InterPro" id="IPR009057">
    <property type="entry name" value="Homeodomain-like_sf"/>
</dbReference>
<keyword evidence="2 4" id="KW-0238">DNA-binding</keyword>
<keyword evidence="3" id="KW-0804">Transcription</keyword>
<reference evidence="6" key="1">
    <citation type="journal article" date="2014" name="Int. J. Syst. Evol. Microbiol.">
        <title>Complete genome sequence of Corynebacterium casei LMG S-19264T (=DSM 44701T), isolated from a smear-ripened cheese.</title>
        <authorList>
            <consortium name="US DOE Joint Genome Institute (JGI-PGF)"/>
            <person name="Walter F."/>
            <person name="Albersmeier A."/>
            <person name="Kalinowski J."/>
            <person name="Ruckert C."/>
        </authorList>
    </citation>
    <scope>NUCLEOTIDE SEQUENCE</scope>
    <source>
        <strain evidence="6">VKM B-1513</strain>
    </source>
</reference>
<proteinExistence type="predicted"/>
<evidence type="ECO:0000256" key="4">
    <source>
        <dbReference type="PROSITE-ProRule" id="PRU00335"/>
    </source>
</evidence>
<evidence type="ECO:0000256" key="3">
    <source>
        <dbReference type="ARBA" id="ARBA00023163"/>
    </source>
</evidence>
<gene>
    <name evidence="6" type="ORF">GCM10017621_01350</name>
</gene>
<keyword evidence="7" id="KW-1185">Reference proteome</keyword>
<dbReference type="AlphaFoldDB" id="A0A9W6IHW5"/>
<protein>
    <recommendedName>
        <fullName evidence="5">HTH tetR-type domain-containing protein</fullName>
    </recommendedName>
</protein>
<name>A0A9W6IHW5_9PROT</name>
<feature type="DNA-binding region" description="H-T-H motif" evidence="4">
    <location>
        <begin position="33"/>
        <end position="52"/>
    </location>
</feature>
<reference evidence="6" key="2">
    <citation type="submission" date="2023-01" db="EMBL/GenBank/DDBJ databases">
        <authorList>
            <person name="Sun Q."/>
            <person name="Evtushenko L."/>
        </authorList>
    </citation>
    <scope>NUCLEOTIDE SEQUENCE</scope>
    <source>
        <strain evidence="6">VKM B-1513</strain>
    </source>
</reference>
<comment type="caution">
    <text evidence="6">The sequence shown here is derived from an EMBL/GenBank/DDBJ whole genome shotgun (WGS) entry which is preliminary data.</text>
</comment>
<dbReference type="InterPro" id="IPR050109">
    <property type="entry name" value="HTH-type_TetR-like_transc_reg"/>
</dbReference>
<dbReference type="PROSITE" id="PS01081">
    <property type="entry name" value="HTH_TETR_1"/>
    <property type="match status" value="1"/>
</dbReference>
<dbReference type="EMBL" id="BSFE01000001">
    <property type="protein sequence ID" value="GLK50627.1"/>
    <property type="molecule type" value="Genomic_DNA"/>
</dbReference>
<dbReference type="InterPro" id="IPR023772">
    <property type="entry name" value="DNA-bd_HTH_TetR-type_CS"/>
</dbReference>
<accession>A0A9W6IHW5</accession>
<organism evidence="6 7">
    <name type="scientific">Maricaulis virginensis</name>
    <dbReference type="NCBI Taxonomy" id="144022"/>
    <lineage>
        <taxon>Bacteria</taxon>
        <taxon>Pseudomonadati</taxon>
        <taxon>Pseudomonadota</taxon>
        <taxon>Alphaproteobacteria</taxon>
        <taxon>Maricaulales</taxon>
        <taxon>Maricaulaceae</taxon>
        <taxon>Maricaulis</taxon>
    </lineage>
</organism>
<evidence type="ECO:0000256" key="1">
    <source>
        <dbReference type="ARBA" id="ARBA00023015"/>
    </source>
</evidence>
<evidence type="ECO:0000313" key="6">
    <source>
        <dbReference type="EMBL" id="GLK50627.1"/>
    </source>
</evidence>
<evidence type="ECO:0000256" key="2">
    <source>
        <dbReference type="ARBA" id="ARBA00023125"/>
    </source>
</evidence>
<dbReference type="GO" id="GO:0000976">
    <property type="term" value="F:transcription cis-regulatory region binding"/>
    <property type="evidence" value="ECO:0007669"/>
    <property type="project" value="TreeGrafter"/>
</dbReference>
<dbReference type="InterPro" id="IPR001647">
    <property type="entry name" value="HTH_TetR"/>
</dbReference>
<dbReference type="PANTHER" id="PTHR30055">
    <property type="entry name" value="HTH-TYPE TRANSCRIPTIONAL REGULATOR RUTR"/>
    <property type="match status" value="1"/>
</dbReference>
<dbReference type="Pfam" id="PF00440">
    <property type="entry name" value="TetR_N"/>
    <property type="match status" value="1"/>
</dbReference>
<dbReference type="Proteomes" id="UP001143486">
    <property type="component" value="Unassembled WGS sequence"/>
</dbReference>
<dbReference type="SUPFAM" id="SSF48498">
    <property type="entry name" value="Tetracyclin repressor-like, C-terminal domain"/>
    <property type="match status" value="1"/>
</dbReference>
<dbReference type="GO" id="GO:0003700">
    <property type="term" value="F:DNA-binding transcription factor activity"/>
    <property type="evidence" value="ECO:0007669"/>
    <property type="project" value="TreeGrafter"/>
</dbReference>
<dbReference type="RefSeq" id="WP_271185028.1">
    <property type="nucleotide sequence ID" value="NZ_BSFE01000001.1"/>
</dbReference>
<evidence type="ECO:0000313" key="7">
    <source>
        <dbReference type="Proteomes" id="UP001143486"/>
    </source>
</evidence>
<dbReference type="Gene3D" id="1.10.357.10">
    <property type="entry name" value="Tetracycline Repressor, domain 2"/>
    <property type="match status" value="1"/>
</dbReference>
<dbReference type="PANTHER" id="PTHR30055:SF234">
    <property type="entry name" value="HTH-TYPE TRANSCRIPTIONAL REGULATOR BETI"/>
    <property type="match status" value="1"/>
</dbReference>
<sequence length="205" mass="21779">MTGKRESKKRAVRKALYDAALTLIERDGYDAVSVDQIVAAAGVAKGTFFNHFPGKADLIAEWYSDVIARTRIEPPELTGAPLPRRLTALALRSSDLAAASPRMWQAKHMHAVATPSVQAAESLADQLVAGDIAGMIAAARDAGALPASTDAAAMADLVVTLVTGSIREWLTSGQNGRLEDRVESRLSRLCALAGYQPLAGEPEDR</sequence>